<dbReference type="EMBL" id="NHYE01001426">
    <property type="protein sequence ID" value="PPQ95415.1"/>
    <property type="molecule type" value="Genomic_DNA"/>
</dbReference>
<protein>
    <submittedName>
        <fullName evidence="1">Uncharacterized protein</fullName>
    </submittedName>
</protein>
<comment type="caution">
    <text evidence="1">The sequence shown here is derived from an EMBL/GenBank/DDBJ whole genome shotgun (WGS) entry which is preliminary data.</text>
</comment>
<sequence>MQAKTFRSARDRRVIHAVHSFLDELCPSLEKHARGSTGTFPIWTPSVDDIEPAYEEHIKALRIPALDGNPDLLLHDLGCFGKDDKNLARIQNLFSSEKHTCFVNATGTGKTRLLLEGLCQNWGFYFTARRTSGFGSNDIERAMEFHSRKPARTSSPYKTPQRTFKEIFLARLIIFHLYLEIVKKIATRRPADRPVKQLKLNSFHKRWLLLQLRPSFEDPNVHLGDDIFGRLSQLLSEASTMFIVTKTGDLLKSVLGLSLDIEGLSSSSRLPTTASYKTPLQLFCVLDDAQYATRHLSCVAGSAASSSLLRDALSSWDQGIKSLASKSQVNIVIILSGTRISKGDLFPPSLSTQKSDNYRWYHDTGSFSRKAGQAEQTKYLKKYIPTCFWDSAPGERLDFRARIWYWLRGRYRFTASFVSNLLANGFRHPQLLLTRYILHLANFEVTDTSRHVDQEGVDSNLRVIPLHGICFEARFELQASKISAIHNSLATFLTRGSRTNTLDRDATYVEHGFLPVSESGQLKERKVVIREPLIVLAAARFTSIKYEPFHETLERRICSGGIPNGAAFENYLAICIDKLFSVDRRLDEIFDFGRSPPSWASRNAVLVGLRRTNRHCEGAILQCRSRQFQFSGPSVTLGVNARRPEDTLKWLEHRSCSPICFPNKYMGPDLFFVLRLDDNSLIWVALQAKYRSLQVLPKRDVEEARRSVTPSFFFRHKHGNLHGHPNYTRRPNIFGDTAERLLSLPFRRSDAGKYSLLRVIASFPAKTRLENAGPDEDQDGHPIACLNMDLVQEINCDPSFQCATPNVVEPHRASTRTISKKRRFSVLSEDAEAKSVSKGHRKKFKSIIKL</sequence>
<organism evidence="1 2">
    <name type="scientific">Gymnopilus dilepis</name>
    <dbReference type="NCBI Taxonomy" id="231916"/>
    <lineage>
        <taxon>Eukaryota</taxon>
        <taxon>Fungi</taxon>
        <taxon>Dikarya</taxon>
        <taxon>Basidiomycota</taxon>
        <taxon>Agaricomycotina</taxon>
        <taxon>Agaricomycetes</taxon>
        <taxon>Agaricomycetidae</taxon>
        <taxon>Agaricales</taxon>
        <taxon>Agaricineae</taxon>
        <taxon>Hymenogastraceae</taxon>
        <taxon>Gymnopilus</taxon>
    </lineage>
</organism>
<gene>
    <name evidence="1" type="ORF">CVT26_008436</name>
</gene>
<evidence type="ECO:0000313" key="1">
    <source>
        <dbReference type="EMBL" id="PPQ95415.1"/>
    </source>
</evidence>
<dbReference type="Proteomes" id="UP000284706">
    <property type="component" value="Unassembled WGS sequence"/>
</dbReference>
<dbReference type="AlphaFoldDB" id="A0A409XXG0"/>
<proteinExistence type="predicted"/>
<reference evidence="1 2" key="1">
    <citation type="journal article" date="2018" name="Evol. Lett.">
        <title>Horizontal gene cluster transfer increased hallucinogenic mushroom diversity.</title>
        <authorList>
            <person name="Reynolds H.T."/>
            <person name="Vijayakumar V."/>
            <person name="Gluck-Thaler E."/>
            <person name="Korotkin H.B."/>
            <person name="Matheny P.B."/>
            <person name="Slot J.C."/>
        </authorList>
    </citation>
    <scope>NUCLEOTIDE SEQUENCE [LARGE SCALE GENOMIC DNA]</scope>
    <source>
        <strain evidence="1 2">SRW20</strain>
    </source>
</reference>
<dbReference type="InParanoid" id="A0A409XXG0"/>
<dbReference type="OrthoDB" id="2393824at2759"/>
<accession>A0A409XXG0</accession>
<keyword evidence="2" id="KW-1185">Reference proteome</keyword>
<evidence type="ECO:0000313" key="2">
    <source>
        <dbReference type="Proteomes" id="UP000284706"/>
    </source>
</evidence>
<name>A0A409XXG0_9AGAR</name>